<evidence type="ECO:0000313" key="1">
    <source>
        <dbReference type="EMBL" id="GGC76950.1"/>
    </source>
</evidence>
<name>A0A916ULY6_9HYPH</name>
<dbReference type="RefSeq" id="WP_188610853.1">
    <property type="nucleotide sequence ID" value="NZ_BMGG01000007.1"/>
</dbReference>
<dbReference type="InterPro" id="IPR029058">
    <property type="entry name" value="AB_hydrolase_fold"/>
</dbReference>
<dbReference type="AlphaFoldDB" id="A0A916ULY6"/>
<dbReference type="PIRSF" id="PIRSF033909">
    <property type="entry name" value="UCP033909"/>
    <property type="match status" value="1"/>
</dbReference>
<proteinExistence type="predicted"/>
<dbReference type="Pfam" id="PF05990">
    <property type="entry name" value="DUF900"/>
    <property type="match status" value="1"/>
</dbReference>
<dbReference type="PANTHER" id="PTHR36513">
    <property type="entry name" value="ABC TRANSMEMBRANE TYPE-1 DOMAIN-CONTAINING PROTEIN"/>
    <property type="match status" value="1"/>
</dbReference>
<dbReference type="PROSITE" id="PS51257">
    <property type="entry name" value="PROKAR_LIPOPROTEIN"/>
    <property type="match status" value="1"/>
</dbReference>
<gene>
    <name evidence="1" type="ORF">GCM10010994_39070</name>
</gene>
<dbReference type="EMBL" id="BMGG01000007">
    <property type="protein sequence ID" value="GGC76950.1"/>
    <property type="molecule type" value="Genomic_DNA"/>
</dbReference>
<evidence type="ECO:0000313" key="2">
    <source>
        <dbReference type="Proteomes" id="UP000637002"/>
    </source>
</evidence>
<keyword evidence="2" id="KW-1185">Reference proteome</keyword>
<sequence>MSLRTVQWALAASLLAGVGGCARPEGALAPVLAAPGAGAKVEMLAATTRAPSDRPGVVFGGERGDGLAFADIVVSVPPNRQVGSIQWPRRGPADPARTFAVTSLSDVPRAGVRSWLKKEARGRRRALIFVHGFNTRFDAAVFRFAQLIHDSNAGLVPILFSWPSRGRVLDYVYDRESTNFSRSDLVELMNTVAASPEVDEVVIMAHSMGAWLTVEALRQEALRRGRIPAKITDVILASPDLDVDVFERQVAEMGPKRPHITIFVSRNDRALGLARLIAGRVTRVGAVDLTDAAYRDRLDAAAGVVVVDLTGLSSGDPLNHSKFATSPAVVQVLGEQLLRRQPGDDSSNRAADVAQTLGAALGSAVAAPILVFSGGQN</sequence>
<reference evidence="1" key="2">
    <citation type="submission" date="2020-09" db="EMBL/GenBank/DDBJ databases">
        <authorList>
            <person name="Sun Q."/>
            <person name="Zhou Y."/>
        </authorList>
    </citation>
    <scope>NUCLEOTIDE SEQUENCE</scope>
    <source>
        <strain evidence="1">CGMCC 1.12919</strain>
    </source>
</reference>
<comment type="caution">
    <text evidence="1">The sequence shown here is derived from an EMBL/GenBank/DDBJ whole genome shotgun (WGS) entry which is preliminary data.</text>
</comment>
<organism evidence="1 2">
    <name type="scientific">Chelatococcus reniformis</name>
    <dbReference type="NCBI Taxonomy" id="1494448"/>
    <lineage>
        <taxon>Bacteria</taxon>
        <taxon>Pseudomonadati</taxon>
        <taxon>Pseudomonadota</taxon>
        <taxon>Alphaproteobacteria</taxon>
        <taxon>Hyphomicrobiales</taxon>
        <taxon>Chelatococcaceae</taxon>
        <taxon>Chelatococcus</taxon>
    </lineage>
</organism>
<dbReference type="PANTHER" id="PTHR36513:SF1">
    <property type="entry name" value="TRANSMEMBRANE PROTEIN"/>
    <property type="match status" value="1"/>
</dbReference>
<reference evidence="1" key="1">
    <citation type="journal article" date="2014" name="Int. J. Syst. Evol. Microbiol.">
        <title>Complete genome sequence of Corynebacterium casei LMG S-19264T (=DSM 44701T), isolated from a smear-ripened cheese.</title>
        <authorList>
            <consortium name="US DOE Joint Genome Institute (JGI-PGF)"/>
            <person name="Walter F."/>
            <person name="Albersmeier A."/>
            <person name="Kalinowski J."/>
            <person name="Ruckert C."/>
        </authorList>
    </citation>
    <scope>NUCLEOTIDE SEQUENCE</scope>
    <source>
        <strain evidence="1">CGMCC 1.12919</strain>
    </source>
</reference>
<accession>A0A916ULY6</accession>
<dbReference type="SUPFAM" id="SSF53474">
    <property type="entry name" value="alpha/beta-Hydrolases"/>
    <property type="match status" value="1"/>
</dbReference>
<dbReference type="Gene3D" id="3.40.50.1820">
    <property type="entry name" value="alpha/beta hydrolase"/>
    <property type="match status" value="1"/>
</dbReference>
<dbReference type="InterPro" id="IPR014586">
    <property type="entry name" value="UCP033909"/>
</dbReference>
<keyword evidence="1" id="KW-0449">Lipoprotein</keyword>
<dbReference type="InterPro" id="IPR010297">
    <property type="entry name" value="DUF900_hydrolase"/>
</dbReference>
<protein>
    <submittedName>
        <fullName evidence="1">Lipoprotein</fullName>
    </submittedName>
</protein>
<dbReference type="Proteomes" id="UP000637002">
    <property type="component" value="Unassembled WGS sequence"/>
</dbReference>